<proteinExistence type="predicted"/>
<sequence>MKRSILADSIAYFFIFLFLYTGGIKLTEIHTFRQQLSSSPLMASLAGIVAWTLPIGEILLAIALFIPKWRLKGLYVTVGLMTLFTIYVITILLIDDQLTCSCGGIIEELSPKQHVLFNTICMILSGIGILAMRRQQPTRQFKWLTGTTAIGLFAIVGWWLFTAFQAPVVQKTGLEGRLIPSIPLLLTDSTTWLNTQDIPTGKPFIVMGFAPWCVHCQRLTIDIKDHIKDFKDTRIFYITPDWFKNMRSFYEFYKLSQYPNIVMGRDSANLFFGFFNSHTTPLITIYDAKKRLKKVIPGQPTAAQLAQMIDN</sequence>
<dbReference type="Pfam" id="PF07291">
    <property type="entry name" value="MauE"/>
    <property type="match status" value="1"/>
</dbReference>
<reference evidence="7" key="2">
    <citation type="submission" date="2020-09" db="EMBL/GenBank/DDBJ databases">
        <authorList>
            <person name="Sun Q."/>
            <person name="Zhou Y."/>
        </authorList>
    </citation>
    <scope>NUCLEOTIDE SEQUENCE</scope>
    <source>
        <strain evidence="7">CGMCC 1.15448</strain>
    </source>
</reference>
<dbReference type="GO" id="GO:0016020">
    <property type="term" value="C:membrane"/>
    <property type="evidence" value="ECO:0007669"/>
    <property type="project" value="UniProtKB-SubCell"/>
</dbReference>
<feature type="transmembrane region" description="Helical" evidence="5">
    <location>
        <begin position="5"/>
        <end position="23"/>
    </location>
</feature>
<evidence type="ECO:0000259" key="6">
    <source>
        <dbReference type="PROSITE" id="PS51352"/>
    </source>
</evidence>
<dbReference type="EMBL" id="BMJC01000007">
    <property type="protein sequence ID" value="GGB23996.1"/>
    <property type="molecule type" value="Genomic_DNA"/>
</dbReference>
<organism evidence="7 8">
    <name type="scientific">Puia dinghuensis</name>
    <dbReference type="NCBI Taxonomy" id="1792502"/>
    <lineage>
        <taxon>Bacteria</taxon>
        <taxon>Pseudomonadati</taxon>
        <taxon>Bacteroidota</taxon>
        <taxon>Chitinophagia</taxon>
        <taxon>Chitinophagales</taxon>
        <taxon>Chitinophagaceae</taxon>
        <taxon>Puia</taxon>
    </lineage>
</organism>
<dbReference type="Gene3D" id="3.40.30.10">
    <property type="entry name" value="Glutaredoxin"/>
    <property type="match status" value="1"/>
</dbReference>
<dbReference type="InterPro" id="IPR036249">
    <property type="entry name" value="Thioredoxin-like_sf"/>
</dbReference>
<reference evidence="7" key="1">
    <citation type="journal article" date="2014" name="Int. J. Syst. Evol. Microbiol.">
        <title>Complete genome sequence of Corynebacterium casei LMG S-19264T (=DSM 44701T), isolated from a smear-ripened cheese.</title>
        <authorList>
            <consortium name="US DOE Joint Genome Institute (JGI-PGF)"/>
            <person name="Walter F."/>
            <person name="Albersmeier A."/>
            <person name="Kalinowski J."/>
            <person name="Ruckert C."/>
        </authorList>
    </citation>
    <scope>NUCLEOTIDE SEQUENCE</scope>
    <source>
        <strain evidence="7">CGMCC 1.15448</strain>
    </source>
</reference>
<keyword evidence="4 5" id="KW-0472">Membrane</keyword>
<feature type="transmembrane region" description="Helical" evidence="5">
    <location>
        <begin position="43"/>
        <end position="66"/>
    </location>
</feature>
<feature type="domain" description="Thioredoxin" evidence="6">
    <location>
        <begin position="160"/>
        <end position="311"/>
    </location>
</feature>
<evidence type="ECO:0000256" key="3">
    <source>
        <dbReference type="ARBA" id="ARBA00022989"/>
    </source>
</evidence>
<evidence type="ECO:0000256" key="4">
    <source>
        <dbReference type="ARBA" id="ARBA00023136"/>
    </source>
</evidence>
<dbReference type="Proteomes" id="UP000607559">
    <property type="component" value="Unassembled WGS sequence"/>
</dbReference>
<dbReference type="GO" id="GO:0030416">
    <property type="term" value="P:methylamine metabolic process"/>
    <property type="evidence" value="ECO:0007669"/>
    <property type="project" value="InterPro"/>
</dbReference>
<comment type="subcellular location">
    <subcellularLocation>
        <location evidence="1">Membrane</location>
        <topology evidence="1">Multi-pass membrane protein</topology>
    </subcellularLocation>
</comment>
<evidence type="ECO:0000256" key="1">
    <source>
        <dbReference type="ARBA" id="ARBA00004141"/>
    </source>
</evidence>
<evidence type="ECO:0000256" key="2">
    <source>
        <dbReference type="ARBA" id="ARBA00022692"/>
    </source>
</evidence>
<protein>
    <recommendedName>
        <fullName evidence="6">Thioredoxin domain-containing protein</fullName>
    </recommendedName>
</protein>
<name>A0A8J2UIP5_9BACT</name>
<dbReference type="InterPro" id="IPR009908">
    <property type="entry name" value="Methylamine_util_MauE"/>
</dbReference>
<dbReference type="CDD" id="cd01659">
    <property type="entry name" value="TRX_superfamily"/>
    <property type="match status" value="1"/>
</dbReference>
<gene>
    <name evidence="7" type="ORF">GCM10011511_54850</name>
</gene>
<dbReference type="InterPro" id="IPR013766">
    <property type="entry name" value="Thioredoxin_domain"/>
</dbReference>
<evidence type="ECO:0000256" key="5">
    <source>
        <dbReference type="SAM" id="Phobius"/>
    </source>
</evidence>
<comment type="caution">
    <text evidence="7">The sequence shown here is derived from an EMBL/GenBank/DDBJ whole genome shotgun (WGS) entry which is preliminary data.</text>
</comment>
<feature type="transmembrane region" description="Helical" evidence="5">
    <location>
        <begin position="73"/>
        <end position="94"/>
    </location>
</feature>
<accession>A0A8J2UIP5</accession>
<dbReference type="SUPFAM" id="SSF52833">
    <property type="entry name" value="Thioredoxin-like"/>
    <property type="match status" value="1"/>
</dbReference>
<evidence type="ECO:0000313" key="7">
    <source>
        <dbReference type="EMBL" id="GGB23996.1"/>
    </source>
</evidence>
<keyword evidence="2 5" id="KW-0812">Transmembrane</keyword>
<dbReference type="AlphaFoldDB" id="A0A8J2UIP5"/>
<feature type="transmembrane region" description="Helical" evidence="5">
    <location>
        <begin position="143"/>
        <end position="161"/>
    </location>
</feature>
<dbReference type="RefSeq" id="WP_188937830.1">
    <property type="nucleotide sequence ID" value="NZ_BMJC01000007.1"/>
</dbReference>
<dbReference type="PROSITE" id="PS51352">
    <property type="entry name" value="THIOREDOXIN_2"/>
    <property type="match status" value="1"/>
</dbReference>
<feature type="transmembrane region" description="Helical" evidence="5">
    <location>
        <begin position="114"/>
        <end position="131"/>
    </location>
</feature>
<keyword evidence="3 5" id="KW-1133">Transmembrane helix</keyword>
<keyword evidence="8" id="KW-1185">Reference proteome</keyword>
<evidence type="ECO:0000313" key="8">
    <source>
        <dbReference type="Proteomes" id="UP000607559"/>
    </source>
</evidence>